<keyword evidence="9" id="KW-1185">Reference proteome</keyword>
<feature type="transmembrane region" description="Helical" evidence="6">
    <location>
        <begin position="270"/>
        <end position="291"/>
    </location>
</feature>
<evidence type="ECO:0000313" key="8">
    <source>
        <dbReference type="EMBL" id="CAD8122319.1"/>
    </source>
</evidence>
<feature type="transmembrane region" description="Helical" evidence="6">
    <location>
        <begin position="167"/>
        <end position="185"/>
    </location>
</feature>
<dbReference type="InterPro" id="IPR005821">
    <property type="entry name" value="Ion_trans_dom"/>
</dbReference>
<dbReference type="Proteomes" id="UP000692954">
    <property type="component" value="Unassembled WGS sequence"/>
</dbReference>
<evidence type="ECO:0000256" key="4">
    <source>
        <dbReference type="ARBA" id="ARBA00023136"/>
    </source>
</evidence>
<feature type="region of interest" description="Disordered" evidence="5">
    <location>
        <begin position="1158"/>
        <end position="1181"/>
    </location>
</feature>
<dbReference type="GO" id="GO:0098855">
    <property type="term" value="C:HCN channel complex"/>
    <property type="evidence" value="ECO:0007669"/>
    <property type="project" value="TreeGrafter"/>
</dbReference>
<organism evidence="8 9">
    <name type="scientific">Paramecium sonneborni</name>
    <dbReference type="NCBI Taxonomy" id="65129"/>
    <lineage>
        <taxon>Eukaryota</taxon>
        <taxon>Sar</taxon>
        <taxon>Alveolata</taxon>
        <taxon>Ciliophora</taxon>
        <taxon>Intramacronucleata</taxon>
        <taxon>Oligohymenophorea</taxon>
        <taxon>Peniculida</taxon>
        <taxon>Parameciidae</taxon>
        <taxon>Paramecium</taxon>
    </lineage>
</organism>
<evidence type="ECO:0000313" key="9">
    <source>
        <dbReference type="Proteomes" id="UP000692954"/>
    </source>
</evidence>
<dbReference type="EMBL" id="CAJJDN010000137">
    <property type="protein sequence ID" value="CAD8122319.1"/>
    <property type="molecule type" value="Genomic_DNA"/>
</dbReference>
<evidence type="ECO:0000256" key="1">
    <source>
        <dbReference type="ARBA" id="ARBA00004141"/>
    </source>
</evidence>
<dbReference type="SMART" id="SM00100">
    <property type="entry name" value="cNMP"/>
    <property type="match status" value="1"/>
</dbReference>
<dbReference type="PANTHER" id="PTHR45689">
    <property type="entry name" value="I[[H]] CHANNEL, ISOFORM E"/>
    <property type="match status" value="1"/>
</dbReference>
<feature type="transmembrane region" description="Helical" evidence="6">
    <location>
        <begin position="312"/>
        <end position="330"/>
    </location>
</feature>
<feature type="transmembrane region" description="Helical" evidence="6">
    <location>
        <begin position="123"/>
        <end position="147"/>
    </location>
</feature>
<sequence>MNKSSGKYIKLNLFSKLKTIMKRKPQPDVDITIRTEWSQMIADNSRIESRKHYQQRKRLYYIATVNSVFMRNQYFIQNLPEQEEQFIQQEQPPNQSEESKMIETVQNLDAIKKIVKVRLPTDFVLVIWNIYIMILIFSQMLLVPLVLSFDIDNLGITIYDWIVNGSFYFDILIQFNTAIYLHGNLVQDRIVIVKEYLKLWFWIDIISSFPYDIIFDSPEMQTKAQVIKLLRFIKFIKVIRLLRALKLKKIFGRIEEYISVMESLFQFTQMLKLIILILCIAHWCACLWNLFIDGGDQNWAAQYKIQDSDWTVKYMTSIYYSMTTMITVGYGDVHAYQYQEMIYAIFLMLLASAVFGYTTNIVMELFSNQYDKFIEREQNIKSYLKRKKIDVSLTSRVTSYLEWLQISYAKSQQHESTVIDSLSANLKTDNSRIESRKHYQQRKRLYYIATVNSVFMRNQYFIQNLPEQEEQFIQQEQPPNQSEESKMIETVQNLDAIKKIVKVRLPTDFVLVIWNIYIMILIFSQMLLVPLVLSFDIDNLGITIYDWIVNGSFYFDILIQFNTAIYLHGNLVQDRIVIVKEYLKLWFWIDIISSFPYDIIFDSPEMQTKAQVIKLLRFIKFIKVIRLLRALKLKKIFGRIEEYISVMESLFQFTQMLKLIILILCIAHWCACLWNLFIDGGDQNWAAQYKIQDSDWTVKYMTSIYYSMTTMITVGYGDVHAYQYQEMIYAIFLMLLASAVFGYTTNIVMELFSNQYDKFIEREQNIKSYLKRKKIDVSLTSRVTSYLEWLQISYAKSQQHESTVIDSLSANLKSEVICLINSKIIEKIPFFETFSKDLLSNIAYRLQEKVFGPEEIIFEQGQLGDEMYCIVNGSIQVKYLQTKITNLGKDEIFGELCLFSEQTRSATIITEDFVNLLVLKKEPFLMIIRQLQNDLEKYHQIKYYLEIEQDYSVLDIRCYICQEFHLALYCPMAHLIINKQALFLKPNQQLCTKPRYKIKHKHSYKYLRDQTHLRALKKLHQKLMKLHLLGRQSMLLKPQQQKIDNNFIDSEHFDIDQVKQFEYYVTKGNVDEIILSINLNADIKLKSIQQEKESRVQQKKMQLSRVRKAILLNPFVSSIKQKNDPSTIFSLQIPSQQIQCSPSPLQTKRNRMNQVKNMRQHSQSQLMKALSRQDQKDQYHKSQFVPRDNNDEAEIDIEESIQKLRSIRINNFPQEQLIKPKRTSSFKQRKTRKLSLQEKRILTIIKQAELGLKNCVMNYV</sequence>
<proteinExistence type="predicted"/>
<dbReference type="Pfam" id="PF00027">
    <property type="entry name" value="cNMP_binding"/>
    <property type="match status" value="1"/>
</dbReference>
<feature type="compositionally biased region" description="Basic and acidic residues" evidence="5">
    <location>
        <begin position="1171"/>
        <end position="1180"/>
    </location>
</feature>
<protein>
    <recommendedName>
        <fullName evidence="7">Cyclic nucleotide-binding domain-containing protein</fullName>
    </recommendedName>
</protein>
<dbReference type="PANTHER" id="PTHR45689:SF5">
    <property type="entry name" value="I[[H]] CHANNEL, ISOFORM E"/>
    <property type="match status" value="1"/>
</dbReference>
<feature type="transmembrane region" description="Helical" evidence="6">
    <location>
        <begin position="698"/>
        <end position="716"/>
    </location>
</feature>
<keyword evidence="2 6" id="KW-0812">Transmembrane</keyword>
<dbReference type="AlphaFoldDB" id="A0A8S1R3S5"/>
<dbReference type="Pfam" id="PF00520">
    <property type="entry name" value="Ion_trans"/>
    <property type="match status" value="2"/>
</dbReference>
<feature type="transmembrane region" description="Helical" evidence="6">
    <location>
        <begin position="509"/>
        <end position="535"/>
    </location>
</feature>
<dbReference type="CDD" id="cd00038">
    <property type="entry name" value="CAP_ED"/>
    <property type="match status" value="1"/>
</dbReference>
<comment type="subcellular location">
    <subcellularLocation>
        <location evidence="1">Membrane</location>
        <topology evidence="1">Multi-pass membrane protein</topology>
    </subcellularLocation>
</comment>
<comment type="caution">
    <text evidence="8">The sequence shown here is derived from an EMBL/GenBank/DDBJ whole genome shotgun (WGS) entry which is preliminary data.</text>
</comment>
<dbReference type="GO" id="GO:0035725">
    <property type="term" value="P:sodium ion transmembrane transport"/>
    <property type="evidence" value="ECO:0007669"/>
    <property type="project" value="TreeGrafter"/>
</dbReference>
<evidence type="ECO:0000259" key="7">
    <source>
        <dbReference type="PROSITE" id="PS50042"/>
    </source>
</evidence>
<evidence type="ECO:0000256" key="5">
    <source>
        <dbReference type="SAM" id="MobiDB-lite"/>
    </source>
</evidence>
<dbReference type="PROSITE" id="PS50042">
    <property type="entry name" value="CNMP_BINDING_3"/>
    <property type="match status" value="1"/>
</dbReference>
<feature type="transmembrane region" description="Helical" evidence="6">
    <location>
        <begin position="728"/>
        <end position="749"/>
    </location>
</feature>
<dbReference type="GO" id="GO:0005249">
    <property type="term" value="F:voltage-gated potassium channel activity"/>
    <property type="evidence" value="ECO:0007669"/>
    <property type="project" value="TreeGrafter"/>
</dbReference>
<accession>A0A8S1R3S5</accession>
<feature type="transmembrane region" description="Helical" evidence="6">
    <location>
        <begin position="197"/>
        <end position="215"/>
    </location>
</feature>
<reference evidence="8" key="1">
    <citation type="submission" date="2021-01" db="EMBL/GenBank/DDBJ databases">
        <authorList>
            <consortium name="Genoscope - CEA"/>
            <person name="William W."/>
        </authorList>
    </citation>
    <scope>NUCLEOTIDE SEQUENCE</scope>
</reference>
<dbReference type="GO" id="GO:0003254">
    <property type="term" value="P:regulation of membrane depolarization"/>
    <property type="evidence" value="ECO:0007669"/>
    <property type="project" value="TreeGrafter"/>
</dbReference>
<keyword evidence="4 6" id="KW-0472">Membrane</keyword>
<dbReference type="InterPro" id="IPR051413">
    <property type="entry name" value="K/Na_HCN_channel"/>
</dbReference>
<feature type="transmembrane region" description="Helical" evidence="6">
    <location>
        <begin position="659"/>
        <end position="678"/>
    </location>
</feature>
<evidence type="ECO:0000256" key="2">
    <source>
        <dbReference type="ARBA" id="ARBA00022692"/>
    </source>
</evidence>
<feature type="domain" description="Cyclic nucleotide-binding" evidence="7">
    <location>
        <begin position="830"/>
        <end position="928"/>
    </location>
</feature>
<gene>
    <name evidence="8" type="ORF">PSON_ATCC_30995.1.T1370141</name>
</gene>
<dbReference type="InterPro" id="IPR000595">
    <property type="entry name" value="cNMP-bd_dom"/>
</dbReference>
<keyword evidence="3 6" id="KW-1133">Transmembrane helix</keyword>
<evidence type="ECO:0000256" key="6">
    <source>
        <dbReference type="SAM" id="Phobius"/>
    </source>
</evidence>
<evidence type="ECO:0000256" key="3">
    <source>
        <dbReference type="ARBA" id="ARBA00022989"/>
    </source>
</evidence>
<name>A0A8S1R3S5_9CILI</name>
<feature type="transmembrane region" description="Helical" evidence="6">
    <location>
        <begin position="547"/>
        <end position="567"/>
    </location>
</feature>
<dbReference type="OrthoDB" id="417811at2759"/>
<feature type="transmembrane region" description="Helical" evidence="6">
    <location>
        <begin position="342"/>
        <end position="366"/>
    </location>
</feature>